<dbReference type="Proteomes" id="UP000019443">
    <property type="component" value="Chromosome"/>
</dbReference>
<dbReference type="HOGENOM" id="CLU_049415_0_0_5"/>
<proteinExistence type="predicted"/>
<evidence type="ECO:0000256" key="1">
    <source>
        <dbReference type="SAM" id="MobiDB-lite"/>
    </source>
</evidence>
<feature type="compositionally biased region" description="Basic and acidic residues" evidence="1">
    <location>
        <begin position="25"/>
        <end position="34"/>
    </location>
</feature>
<gene>
    <name evidence="3" type="ORF">LPU83_2088</name>
</gene>
<reference evidence="3" key="1">
    <citation type="submission" date="2013-11" db="EMBL/GenBank/DDBJ databases">
        <title>Draft genome sequence of the broad-host-range Rhizobium sp. LPU83 strain, a member of the low-genetic diversity Oregon-like Rhizobium sp. group.</title>
        <authorList>
            <person name="Wibberg D."/>
            <person name="Puehler A."/>
            <person name="Schlueter A."/>
        </authorList>
    </citation>
    <scope>NUCLEOTIDE SEQUENCE [LARGE SCALE GENOMIC DNA]</scope>
    <source>
        <strain evidence="3">LPU83</strain>
    </source>
</reference>
<feature type="compositionally biased region" description="Polar residues" evidence="1">
    <location>
        <begin position="1"/>
        <end position="10"/>
    </location>
</feature>
<evidence type="ECO:0000313" key="3">
    <source>
        <dbReference type="EMBL" id="CDM57745.1"/>
    </source>
</evidence>
<dbReference type="Gene3D" id="1.20.1260.40">
    <property type="match status" value="1"/>
</dbReference>
<dbReference type="KEGG" id="rhl:LPU83_2088"/>
<organism evidence="3 4">
    <name type="scientific">Rhizobium favelukesii</name>
    <dbReference type="NCBI Taxonomy" id="348824"/>
    <lineage>
        <taxon>Bacteria</taxon>
        <taxon>Pseudomonadati</taxon>
        <taxon>Pseudomonadota</taxon>
        <taxon>Alphaproteobacteria</taxon>
        <taxon>Hyphomicrobiales</taxon>
        <taxon>Rhizobiaceae</taxon>
        <taxon>Rhizobium/Agrobacterium group</taxon>
        <taxon>Rhizobium</taxon>
    </lineage>
</organism>
<protein>
    <submittedName>
        <fullName evidence="3">Conserved protein</fullName>
    </submittedName>
</protein>
<dbReference type="AlphaFoldDB" id="W6RBP4"/>
<dbReference type="eggNOG" id="ENOG5031NGQ">
    <property type="taxonomic scope" value="Bacteria"/>
</dbReference>
<evidence type="ECO:0000259" key="2">
    <source>
        <dbReference type="Pfam" id="PF18536"/>
    </source>
</evidence>
<dbReference type="EMBL" id="HG916852">
    <property type="protein sequence ID" value="CDM57745.1"/>
    <property type="molecule type" value="Genomic_DNA"/>
</dbReference>
<feature type="domain" description="DUF5623" evidence="2">
    <location>
        <begin position="167"/>
        <end position="284"/>
    </location>
</feature>
<evidence type="ECO:0000313" key="4">
    <source>
        <dbReference type="Proteomes" id="UP000019443"/>
    </source>
</evidence>
<name>W6RBP4_9HYPH</name>
<dbReference type="PATRIC" id="fig|348824.6.peg.2255"/>
<accession>W6RBP4</accession>
<feature type="region of interest" description="Disordered" evidence="1">
    <location>
        <begin position="1"/>
        <end position="34"/>
    </location>
</feature>
<keyword evidence="4" id="KW-1185">Reference proteome</keyword>
<sequence length="290" mass="32557">MAATGLQPSSKAMPVSDGRGSGLPGRDHGSSWFDPESRRYIYVDEPYAAAVKDRQDERADWARRNGWEVARAIWPGMYYPEGGSELYLATDRKKGLPIGPVLSGMSRIQAATVPENCKQVHVPDGEYFRSPGQERDATAKVLKLKQKRPPRATPHTVPFKMVMASGRRPNAKMAVATHQRVGQLLKDVLTATRDRAGVANRIGSVRSELDDWVQMEYDHDALPNDVFFELYYRERVTVPDDERGVAGREVHIERLIEAKELIGSAYPDCEPVRNLVRKLDLAVKSLTSWK</sequence>
<dbReference type="Pfam" id="PF18536">
    <property type="entry name" value="DUF5623"/>
    <property type="match status" value="1"/>
</dbReference>
<dbReference type="InterPro" id="IPR040531">
    <property type="entry name" value="DUF5623"/>
</dbReference>